<keyword evidence="1" id="KW-0472">Membrane</keyword>
<feature type="chain" id="PRO_5037985810" evidence="2">
    <location>
        <begin position="18"/>
        <end position="281"/>
    </location>
</feature>
<protein>
    <submittedName>
        <fullName evidence="4">Uncharacterized protein</fullName>
    </submittedName>
</protein>
<reference evidence="4" key="1">
    <citation type="submission" date="2022-11" db="UniProtKB">
        <authorList>
            <consortium name="WormBaseParasite"/>
        </authorList>
    </citation>
    <scope>IDENTIFICATION</scope>
</reference>
<dbReference type="WBParaSite" id="nRc.2.0.1.t13970-RA">
    <property type="protein sequence ID" value="nRc.2.0.1.t13970-RA"/>
    <property type="gene ID" value="nRc.2.0.1.g13970"/>
</dbReference>
<feature type="signal peptide" evidence="2">
    <location>
        <begin position="1"/>
        <end position="17"/>
    </location>
</feature>
<evidence type="ECO:0000313" key="4">
    <source>
        <dbReference type="WBParaSite" id="nRc.2.0.1.t13970-RA"/>
    </source>
</evidence>
<dbReference type="Proteomes" id="UP000887565">
    <property type="component" value="Unplaced"/>
</dbReference>
<evidence type="ECO:0000256" key="1">
    <source>
        <dbReference type="SAM" id="Phobius"/>
    </source>
</evidence>
<accession>A0A915IJI1</accession>
<name>A0A915IJI1_ROMCU</name>
<keyword evidence="3" id="KW-1185">Reference proteome</keyword>
<keyword evidence="1" id="KW-1133">Transmembrane helix</keyword>
<sequence>MLALLLFFTFWLHFSCPKSVRNGAASFQASHSMRAHQNVKTFYQTVDDGAGDGEDDDNSARSNSGWSIFYKSRKHFDASEKFRRFIDFAETAQISGKNGNQMRIYYFLKAGVDMDQDLVDDNEVCEFEAQASSLIPTNGYFENPSEIIPLYFLCLEYCCKEECCEINQLFLGCLIFLVVLIVNIAVYAYCRLCARAFPVIRRPQELAALRCYKSKFKNGADKVLFTERMAKKIFNRPPSPLKSEPPEKKNSRCSPISGLESEDTVVKGCLNFKVQASKCFY</sequence>
<evidence type="ECO:0000256" key="2">
    <source>
        <dbReference type="SAM" id="SignalP"/>
    </source>
</evidence>
<dbReference type="AlphaFoldDB" id="A0A915IJI1"/>
<evidence type="ECO:0000313" key="3">
    <source>
        <dbReference type="Proteomes" id="UP000887565"/>
    </source>
</evidence>
<proteinExistence type="predicted"/>
<feature type="transmembrane region" description="Helical" evidence="1">
    <location>
        <begin position="169"/>
        <end position="190"/>
    </location>
</feature>
<keyword evidence="1" id="KW-0812">Transmembrane</keyword>
<organism evidence="3 4">
    <name type="scientific">Romanomermis culicivorax</name>
    <name type="common">Nematode worm</name>
    <dbReference type="NCBI Taxonomy" id="13658"/>
    <lineage>
        <taxon>Eukaryota</taxon>
        <taxon>Metazoa</taxon>
        <taxon>Ecdysozoa</taxon>
        <taxon>Nematoda</taxon>
        <taxon>Enoplea</taxon>
        <taxon>Dorylaimia</taxon>
        <taxon>Mermithida</taxon>
        <taxon>Mermithoidea</taxon>
        <taxon>Mermithidae</taxon>
        <taxon>Romanomermis</taxon>
    </lineage>
</organism>
<keyword evidence="2" id="KW-0732">Signal</keyword>